<sequence>MLLRSTKRPLNVLTVFMAGIAVLFLALAGMGDHAPQLHSVAVVVETDDHDYAHTHSHGDLDVDISSDKNADHHHADHTHDKAGLVAAVEMETRFRSTPSYGVISEGLAAGRLYGIDRPPRTVALI</sequence>
<evidence type="ECO:0000256" key="1">
    <source>
        <dbReference type="SAM" id="Phobius"/>
    </source>
</evidence>
<keyword evidence="1" id="KW-0472">Membrane</keyword>
<protein>
    <submittedName>
        <fullName evidence="2">Uncharacterized protein</fullName>
    </submittedName>
</protein>
<evidence type="ECO:0000313" key="3">
    <source>
        <dbReference type="Proteomes" id="UP000092691"/>
    </source>
</evidence>
<organism evidence="2 3">
    <name type="scientific">Rhizobium leguminosarum</name>
    <dbReference type="NCBI Taxonomy" id="384"/>
    <lineage>
        <taxon>Bacteria</taxon>
        <taxon>Pseudomonadati</taxon>
        <taxon>Pseudomonadota</taxon>
        <taxon>Alphaproteobacteria</taxon>
        <taxon>Hyphomicrobiales</taxon>
        <taxon>Rhizobiaceae</taxon>
        <taxon>Rhizobium/Agrobacterium group</taxon>
        <taxon>Rhizobium</taxon>
    </lineage>
</organism>
<keyword evidence="1" id="KW-0812">Transmembrane</keyword>
<proteinExistence type="predicted"/>
<gene>
    <name evidence="2" type="ORF">BA011_09975</name>
</gene>
<name>A0A1B1CG60_RHILE</name>
<dbReference type="EMBL" id="CP016286">
    <property type="protein sequence ID" value="ANP88750.1"/>
    <property type="molecule type" value="Genomic_DNA"/>
</dbReference>
<reference evidence="2 3" key="1">
    <citation type="submission" date="2016-06" db="EMBL/GenBank/DDBJ databases">
        <title>Microsymbionts genomes from the relict species Vavilovia formosa.</title>
        <authorList>
            <person name="Chirak E."/>
            <person name="Kimeklis A."/>
            <person name="Andronov E."/>
        </authorList>
    </citation>
    <scope>NUCLEOTIDE SEQUENCE [LARGE SCALE GENOMIC DNA]</scope>
    <source>
        <strain evidence="2 3">Vaf10</strain>
    </source>
</reference>
<accession>A0A1B1CG60</accession>
<dbReference type="Proteomes" id="UP000092691">
    <property type="component" value="Chromosome"/>
</dbReference>
<dbReference type="AlphaFoldDB" id="A0A1B1CG60"/>
<feature type="transmembrane region" description="Helical" evidence="1">
    <location>
        <begin position="12"/>
        <end position="31"/>
    </location>
</feature>
<evidence type="ECO:0000313" key="2">
    <source>
        <dbReference type="EMBL" id="ANP88750.1"/>
    </source>
</evidence>
<keyword evidence="1" id="KW-1133">Transmembrane helix</keyword>